<dbReference type="Proteomes" id="UP000055024">
    <property type="component" value="Unassembled WGS sequence"/>
</dbReference>
<dbReference type="STRING" id="268475.A0A0V1HTT3"/>
<evidence type="ECO:0000313" key="1">
    <source>
        <dbReference type="EMBL" id="KRZ14139.1"/>
    </source>
</evidence>
<accession>A0A0V1HTT3</accession>
<dbReference type="EMBL" id="JYDP01000027">
    <property type="protein sequence ID" value="KRZ14139.1"/>
    <property type="molecule type" value="Genomic_DNA"/>
</dbReference>
<dbReference type="OrthoDB" id="6343797at2759"/>
<comment type="caution">
    <text evidence="1">The sequence shown here is derived from an EMBL/GenBank/DDBJ whole genome shotgun (WGS) entry which is preliminary data.</text>
</comment>
<proteinExistence type="predicted"/>
<organism evidence="1 2">
    <name type="scientific">Trichinella zimbabwensis</name>
    <dbReference type="NCBI Taxonomy" id="268475"/>
    <lineage>
        <taxon>Eukaryota</taxon>
        <taxon>Metazoa</taxon>
        <taxon>Ecdysozoa</taxon>
        <taxon>Nematoda</taxon>
        <taxon>Enoplea</taxon>
        <taxon>Dorylaimia</taxon>
        <taxon>Trichinellida</taxon>
        <taxon>Trichinellidae</taxon>
        <taxon>Trichinella</taxon>
    </lineage>
</organism>
<name>A0A0V1HTT3_9BILA</name>
<reference evidence="1 2" key="1">
    <citation type="submission" date="2015-01" db="EMBL/GenBank/DDBJ databases">
        <title>Evolution of Trichinella species and genotypes.</title>
        <authorList>
            <person name="Korhonen P.K."/>
            <person name="Edoardo P."/>
            <person name="Giuseppe L.R."/>
            <person name="Gasser R.B."/>
        </authorList>
    </citation>
    <scope>NUCLEOTIDE SEQUENCE [LARGE SCALE GENOMIC DNA]</scope>
    <source>
        <strain evidence="1">ISS1029</strain>
    </source>
</reference>
<gene>
    <name evidence="1" type="primary">KRBA2</name>
    <name evidence="1" type="ORF">T11_11914</name>
</gene>
<keyword evidence="2" id="KW-1185">Reference proteome</keyword>
<protein>
    <submittedName>
        <fullName evidence="1">KRAB-A domain-containing protein 2</fullName>
    </submittedName>
</protein>
<dbReference type="AlphaFoldDB" id="A0A0V1HTT3"/>
<evidence type="ECO:0000313" key="2">
    <source>
        <dbReference type="Proteomes" id="UP000055024"/>
    </source>
</evidence>
<sequence>MFDVINATHQKIAHGGEKKTFREAQNIWANVTQEACHLFLTFCKECYKKRARKLPKSLVVKPLFCILSPLKSKRAEVASKLLEIFFTFSCSGILQSDNGRVFSNAIIAELKTYWPELKLVTCTPRVKVWLSA</sequence>